<proteinExistence type="predicted"/>
<dbReference type="EMBL" id="BASH01000009">
    <property type="protein sequence ID" value="GAD17572.1"/>
    <property type="molecule type" value="Genomic_DNA"/>
</dbReference>
<dbReference type="SUPFAM" id="SSF55797">
    <property type="entry name" value="PR-1-like"/>
    <property type="match status" value="1"/>
</dbReference>
<dbReference type="Proteomes" id="UP000016361">
    <property type="component" value="Unassembled WGS sequence"/>
</dbReference>
<dbReference type="InterPro" id="IPR035940">
    <property type="entry name" value="CAP_sf"/>
</dbReference>
<evidence type="ECO:0000313" key="2">
    <source>
        <dbReference type="EMBL" id="GAD17572.1"/>
    </source>
</evidence>
<dbReference type="GeneID" id="301048197"/>
<gene>
    <name evidence="2" type="ORF">LOT_2110</name>
</gene>
<evidence type="ECO:0000256" key="1">
    <source>
        <dbReference type="SAM" id="SignalP"/>
    </source>
</evidence>
<keyword evidence="1" id="KW-0732">Signal</keyword>
<comment type="caution">
    <text evidence="2">The sequence shown here is derived from an EMBL/GenBank/DDBJ whole genome shotgun (WGS) entry which is preliminary data.</text>
</comment>
<evidence type="ECO:0008006" key="4">
    <source>
        <dbReference type="Google" id="ProtNLM"/>
    </source>
</evidence>
<organism evidence="2 3">
    <name type="scientific">Lentilactobacillus otakiensis DSM 19908 = JCM 15040</name>
    <dbReference type="NCBI Taxonomy" id="1423780"/>
    <lineage>
        <taxon>Bacteria</taxon>
        <taxon>Bacillati</taxon>
        <taxon>Bacillota</taxon>
        <taxon>Bacilli</taxon>
        <taxon>Lactobacillales</taxon>
        <taxon>Lactobacillaceae</taxon>
        <taxon>Lentilactobacillus</taxon>
    </lineage>
</organism>
<dbReference type="AlphaFoldDB" id="S4NJU9"/>
<protein>
    <recommendedName>
        <fullName evidence="4">SCP domain-containing protein</fullName>
    </recommendedName>
</protein>
<dbReference type="eggNOG" id="COG2340">
    <property type="taxonomic scope" value="Bacteria"/>
</dbReference>
<dbReference type="RefSeq" id="WP_020282010.1">
    <property type="nucleotide sequence ID" value="NZ_AZED01000013.1"/>
</dbReference>
<accession>S4NJU9</accession>
<dbReference type="CDD" id="cd05379">
    <property type="entry name" value="CAP_bacterial"/>
    <property type="match status" value="1"/>
</dbReference>
<sequence length="426" mass="46569">MKIRKALLCTGWGFLAAVTLINPSVANAKRKPAVLRVDATEASVKVYQVKQGNIYSNYQLTKIKNKSNSYKGDTFYSNETVTVRKSNGKSAVYRVLANRYGKDFGYIWHGNVKKIKTMSWNFGDYDAPTKESDNLGKFFTPSEQDQVKQLRDKAAAIGNSTKDMYARKVSTSGTFDAGQLSNSYIQATVDWINFYRQLYGLSSVTANSQWNTEAQFGAAALDAADQGLSHGLVGLAKPDNISSSDWDRGADATASSNLADGVTGPYDVISLYMNDSGNDVPGHREWLLGGINQVGVGQAGEYNDLKVFDDNDQNTTPGNQIVYPNSGLFPFDESLDTKWSVELPQSIDENSQPSISVYDNTAKTNVSVDDVTVSNTGYGNWGTSISYMPGDGDVKVNHSYSVKISNLPDSIPDISYTTKLFSLNVD</sequence>
<dbReference type="Gene3D" id="3.40.33.10">
    <property type="entry name" value="CAP"/>
    <property type="match status" value="1"/>
</dbReference>
<dbReference type="PATRIC" id="fig|1423780.4.peg.939"/>
<dbReference type="OrthoDB" id="1766522at2"/>
<reference evidence="3" key="1">
    <citation type="journal article" date="2013" name="Genome Announc.">
        <title>Draft Genome Sequence of D-Branched-Chain Amino Acid Producer Lactobacillus otakiensis JCM 15040T, Isolated from a Traditional Japanese Pickle.</title>
        <authorList>
            <person name="Doi K."/>
            <person name="Mori K."/>
            <person name="Mutaguchi Y."/>
            <person name="Tashiro K."/>
            <person name="Fujino Y."/>
            <person name="Ohmori T."/>
            <person name="Kuhara S."/>
            <person name="Ohshima T."/>
        </authorList>
    </citation>
    <scope>NUCLEOTIDE SEQUENCE [LARGE SCALE GENOMIC DNA]</scope>
    <source>
        <strain evidence="3">JCM 15040</strain>
    </source>
</reference>
<evidence type="ECO:0000313" key="3">
    <source>
        <dbReference type="Proteomes" id="UP000016361"/>
    </source>
</evidence>
<name>S4NJU9_9LACO</name>
<keyword evidence="3" id="KW-1185">Reference proteome</keyword>
<feature type="signal peptide" evidence="1">
    <location>
        <begin position="1"/>
        <end position="28"/>
    </location>
</feature>
<feature type="chain" id="PRO_5009975341" description="SCP domain-containing protein" evidence="1">
    <location>
        <begin position="29"/>
        <end position="426"/>
    </location>
</feature>
<dbReference type="STRING" id="1423780.FD05_GL000937"/>